<dbReference type="InterPro" id="IPR017972">
    <property type="entry name" value="Cyt_P450_CS"/>
</dbReference>
<dbReference type="GO" id="GO:0005506">
    <property type="term" value="F:iron ion binding"/>
    <property type="evidence" value="ECO:0007669"/>
    <property type="project" value="InterPro"/>
</dbReference>
<comment type="caution">
    <text evidence="7">The sequence shown here is derived from an EMBL/GenBank/DDBJ whole genome shotgun (WGS) entry which is preliminary data.</text>
</comment>
<dbReference type="FunFam" id="1.10.630.10:FF:000011">
    <property type="entry name" value="Cytochrome P450 83B1"/>
    <property type="match status" value="1"/>
</dbReference>
<organism evidence="7 8">
    <name type="scientific">Trifolium pratense</name>
    <name type="common">Red clover</name>
    <dbReference type="NCBI Taxonomy" id="57577"/>
    <lineage>
        <taxon>Eukaryota</taxon>
        <taxon>Viridiplantae</taxon>
        <taxon>Streptophyta</taxon>
        <taxon>Embryophyta</taxon>
        <taxon>Tracheophyta</taxon>
        <taxon>Spermatophyta</taxon>
        <taxon>Magnoliopsida</taxon>
        <taxon>eudicotyledons</taxon>
        <taxon>Gunneridae</taxon>
        <taxon>Pentapetalae</taxon>
        <taxon>rosids</taxon>
        <taxon>fabids</taxon>
        <taxon>Fabales</taxon>
        <taxon>Fabaceae</taxon>
        <taxon>Papilionoideae</taxon>
        <taxon>50 kb inversion clade</taxon>
        <taxon>NPAAA clade</taxon>
        <taxon>Hologalegina</taxon>
        <taxon>IRL clade</taxon>
        <taxon>Trifolieae</taxon>
        <taxon>Trifolium</taxon>
    </lineage>
</organism>
<dbReference type="Pfam" id="PF00067">
    <property type="entry name" value="p450"/>
    <property type="match status" value="1"/>
</dbReference>
<dbReference type="ExpressionAtlas" id="A0A2K3NNP4">
    <property type="expression patterns" value="baseline"/>
</dbReference>
<comment type="cofactor">
    <cofactor evidence="4">
        <name>heme</name>
        <dbReference type="ChEBI" id="CHEBI:30413"/>
    </cofactor>
</comment>
<comment type="similarity">
    <text evidence="1 5">Belongs to the cytochrome P450 family.</text>
</comment>
<dbReference type="GO" id="GO:0016705">
    <property type="term" value="F:oxidoreductase activity, acting on paired donors, with incorporation or reduction of molecular oxygen"/>
    <property type="evidence" value="ECO:0007669"/>
    <property type="project" value="InterPro"/>
</dbReference>
<protein>
    <submittedName>
        <fullName evidence="7">Cytochrome p450 71a1-like protein</fullName>
    </submittedName>
</protein>
<name>A0A2K3NNP4_TRIPR</name>
<keyword evidence="5" id="KW-0503">Monooxygenase</keyword>
<dbReference type="PANTHER" id="PTHR47955">
    <property type="entry name" value="CYTOCHROME P450 FAMILY 71 PROTEIN"/>
    <property type="match status" value="1"/>
</dbReference>
<dbReference type="Proteomes" id="UP000236291">
    <property type="component" value="Unassembled WGS sequence"/>
</dbReference>
<reference evidence="7 8" key="1">
    <citation type="journal article" date="2014" name="Am. J. Bot.">
        <title>Genome assembly and annotation for red clover (Trifolium pratense; Fabaceae).</title>
        <authorList>
            <person name="Istvanek J."/>
            <person name="Jaros M."/>
            <person name="Krenek A."/>
            <person name="Repkova J."/>
        </authorList>
    </citation>
    <scope>NUCLEOTIDE SEQUENCE [LARGE SCALE GENOMIC DNA]</scope>
    <source>
        <strain evidence="8">cv. Tatra</strain>
        <tissue evidence="7">Young leaves</tissue>
    </source>
</reference>
<accession>A0A2K3NNP4</accession>
<keyword evidence="3 4" id="KW-0408">Iron</keyword>
<dbReference type="SUPFAM" id="SSF48264">
    <property type="entry name" value="Cytochrome P450"/>
    <property type="match status" value="1"/>
</dbReference>
<keyword evidence="4 5" id="KW-0349">Heme</keyword>
<dbReference type="InterPro" id="IPR002401">
    <property type="entry name" value="Cyt_P450_E_grp-I"/>
</dbReference>
<dbReference type="PRINTS" id="PR00463">
    <property type="entry name" value="EP450I"/>
</dbReference>
<reference evidence="7 8" key="2">
    <citation type="journal article" date="2017" name="Front. Plant Sci.">
        <title>Gene Classification and Mining of Molecular Markers Useful in Red Clover (Trifolium pratense) Breeding.</title>
        <authorList>
            <person name="Istvanek J."/>
            <person name="Dluhosova J."/>
            <person name="Dluhos P."/>
            <person name="Patkova L."/>
            <person name="Nedelnik J."/>
            <person name="Repkova J."/>
        </authorList>
    </citation>
    <scope>NUCLEOTIDE SEQUENCE [LARGE SCALE GENOMIC DNA]</scope>
    <source>
        <strain evidence="8">cv. Tatra</strain>
        <tissue evidence="7">Young leaves</tissue>
    </source>
</reference>
<evidence type="ECO:0000256" key="4">
    <source>
        <dbReference type="PIRSR" id="PIRSR602401-1"/>
    </source>
</evidence>
<dbReference type="GO" id="GO:0020037">
    <property type="term" value="F:heme binding"/>
    <property type="evidence" value="ECO:0007669"/>
    <property type="project" value="InterPro"/>
</dbReference>
<dbReference type="CDD" id="cd11072">
    <property type="entry name" value="CYP71-like"/>
    <property type="match status" value="1"/>
</dbReference>
<proteinExistence type="inferred from homology"/>
<evidence type="ECO:0000313" key="7">
    <source>
        <dbReference type="EMBL" id="PNY04656.1"/>
    </source>
</evidence>
<gene>
    <name evidence="7" type="ORF">L195_g001081</name>
</gene>
<evidence type="ECO:0000256" key="2">
    <source>
        <dbReference type="ARBA" id="ARBA00022723"/>
    </source>
</evidence>
<dbReference type="STRING" id="57577.A0A2K3NNP4"/>
<evidence type="ECO:0000256" key="1">
    <source>
        <dbReference type="ARBA" id="ARBA00010617"/>
    </source>
</evidence>
<dbReference type="PROSITE" id="PS00086">
    <property type="entry name" value="CYTOCHROME_P450"/>
    <property type="match status" value="1"/>
</dbReference>
<feature type="transmembrane region" description="Helical" evidence="6">
    <location>
        <begin position="21"/>
        <end position="40"/>
    </location>
</feature>
<keyword evidence="2 4" id="KW-0479">Metal-binding</keyword>
<keyword evidence="6" id="KW-1133">Transmembrane helix</keyword>
<dbReference type="InterPro" id="IPR001128">
    <property type="entry name" value="Cyt_P450"/>
</dbReference>
<dbReference type="InterPro" id="IPR036396">
    <property type="entry name" value="Cyt_P450_sf"/>
</dbReference>
<evidence type="ECO:0000313" key="8">
    <source>
        <dbReference type="Proteomes" id="UP000236291"/>
    </source>
</evidence>
<dbReference type="PANTHER" id="PTHR47955:SF15">
    <property type="entry name" value="CYTOCHROME P450 71A2-LIKE"/>
    <property type="match status" value="1"/>
</dbReference>
<dbReference type="EMBL" id="ASHM01000415">
    <property type="protein sequence ID" value="PNY04656.1"/>
    <property type="molecule type" value="Genomic_DNA"/>
</dbReference>
<evidence type="ECO:0000256" key="6">
    <source>
        <dbReference type="SAM" id="Phobius"/>
    </source>
</evidence>
<dbReference type="Gene3D" id="1.10.630.10">
    <property type="entry name" value="Cytochrome P450"/>
    <property type="match status" value="1"/>
</dbReference>
<evidence type="ECO:0000256" key="5">
    <source>
        <dbReference type="RuleBase" id="RU000461"/>
    </source>
</evidence>
<keyword evidence="6" id="KW-0812">Transmembrane</keyword>
<keyword evidence="6" id="KW-0472">Membrane</keyword>
<dbReference type="PRINTS" id="PR00385">
    <property type="entry name" value="P450"/>
</dbReference>
<dbReference type="AlphaFoldDB" id="A0A2K3NNP4"/>
<sequence length="520" mass="59312">MLEGKMFQYLPSSFMKQVSHDLNTALFTFLSLFISILLVFKFTRINKINLPPSPPRLPIIGNYLQLGTLPHRSFQSLSQKYGPLMLLHLGQLRVLVVSSVDMAKEVMQTHDTVFASRPCLTSTKALLYGCKDIAFACYGDTWRQKKKLCVIELLSQKRVQSVQFIREEEAVALVDKIRKVTSSSDGCCTVNLSEMLLATANNIISRCIFGKKYDVDGCRFGELGRKIMTQVSDFSIGDLFPLFGWVDVLIGQIKKFKATFEEMNDFFDGVIVEHKMSRRDPNMKDFLDILLQLQNDGLSEFDLTQNDLKALLMDMFLGGSDTTSTTVEWAMAELAKNPAIMKKAREEVRRIVGNKSKIEDSDIDQLDYLKCVIKETLRMHPAAPLLAPRETTSSVKLRGYDIPDKTLVYVNAWAIQRDPEFWERPEEFLPERFENNKVNFNGQDFQFIPFGSGRRKCPGMAFGLASTEYMVANLLYWFDWKIPTNGASLQDIEMTEKFGITVNKKVPLCLQPIPYNNFVE</sequence>
<evidence type="ECO:0000256" key="3">
    <source>
        <dbReference type="ARBA" id="ARBA00023004"/>
    </source>
</evidence>
<feature type="binding site" description="axial binding residue" evidence="4">
    <location>
        <position position="457"/>
    </location>
    <ligand>
        <name>heme</name>
        <dbReference type="ChEBI" id="CHEBI:30413"/>
    </ligand>
    <ligandPart>
        <name>Fe</name>
        <dbReference type="ChEBI" id="CHEBI:18248"/>
    </ligandPart>
</feature>
<keyword evidence="5" id="KW-0560">Oxidoreductase</keyword>
<dbReference type="GO" id="GO:0004497">
    <property type="term" value="F:monooxygenase activity"/>
    <property type="evidence" value="ECO:0007669"/>
    <property type="project" value="UniProtKB-KW"/>
</dbReference>